<comment type="caution">
    <text evidence="9">The sequence shown here is derived from an EMBL/GenBank/DDBJ whole genome shotgun (WGS) entry which is preliminary data.</text>
</comment>
<protein>
    <recommendedName>
        <fullName evidence="11">Cytochrome P450</fullName>
    </recommendedName>
</protein>
<dbReference type="InterPro" id="IPR036396">
    <property type="entry name" value="Cyt_P450_sf"/>
</dbReference>
<dbReference type="GO" id="GO:0005506">
    <property type="term" value="F:iron ion binding"/>
    <property type="evidence" value="ECO:0007669"/>
    <property type="project" value="InterPro"/>
</dbReference>
<reference evidence="9 10" key="1">
    <citation type="submission" date="2024-01" db="EMBL/GenBank/DDBJ databases">
        <title>Genome assemblies of Stephania.</title>
        <authorList>
            <person name="Yang L."/>
        </authorList>
    </citation>
    <scope>NUCLEOTIDE SEQUENCE [LARGE SCALE GENOMIC DNA]</scope>
    <source>
        <strain evidence="9">JXDWG</strain>
        <tissue evidence="9">Leaf</tissue>
    </source>
</reference>
<dbReference type="Proteomes" id="UP001419268">
    <property type="component" value="Unassembled WGS sequence"/>
</dbReference>
<evidence type="ECO:0008006" key="11">
    <source>
        <dbReference type="Google" id="ProtNLM"/>
    </source>
</evidence>
<evidence type="ECO:0000256" key="6">
    <source>
        <dbReference type="ARBA" id="ARBA00023004"/>
    </source>
</evidence>
<name>A0AAP0ISE8_9MAGN</name>
<dbReference type="InterPro" id="IPR001128">
    <property type="entry name" value="Cyt_P450"/>
</dbReference>
<evidence type="ECO:0000256" key="1">
    <source>
        <dbReference type="ARBA" id="ARBA00001971"/>
    </source>
</evidence>
<evidence type="ECO:0000256" key="5">
    <source>
        <dbReference type="ARBA" id="ARBA00023002"/>
    </source>
</evidence>
<evidence type="ECO:0000256" key="8">
    <source>
        <dbReference type="PIRSR" id="PIRSR602401-1"/>
    </source>
</evidence>
<keyword evidence="6 8" id="KW-0408">Iron</keyword>
<keyword evidence="7" id="KW-0503">Monooxygenase</keyword>
<dbReference type="EMBL" id="JBBNAG010000007">
    <property type="protein sequence ID" value="KAK9119882.1"/>
    <property type="molecule type" value="Genomic_DNA"/>
</dbReference>
<evidence type="ECO:0000256" key="4">
    <source>
        <dbReference type="ARBA" id="ARBA00022723"/>
    </source>
</evidence>
<comment type="similarity">
    <text evidence="2">Belongs to the cytochrome P450 family.</text>
</comment>
<dbReference type="GO" id="GO:0004497">
    <property type="term" value="F:monooxygenase activity"/>
    <property type="evidence" value="ECO:0007669"/>
    <property type="project" value="UniProtKB-KW"/>
</dbReference>
<evidence type="ECO:0000313" key="9">
    <source>
        <dbReference type="EMBL" id="KAK9119882.1"/>
    </source>
</evidence>
<sequence length="840" mass="93869">MAMELIILLAIFLCLFFLLIRLIIIGSTSKRSDLPPSPPTLPLIGNLHQLSKRLHHSFKDLCQRYGDGDIMLLHFGQVPVVVVSSTAMAEEILKTRFAPYSEYWRQMRKICVTELLSVRRVKLFKRVREEEVACLIESISRSSSSVVDLTSIFHTLSTDILCRCAFGRKYIYIHGKDGHNRFADLPKELVSHLLSFSFADLIPSLGWLDTVTGHVCCGAETSATVAEWAMSELIRNPKIMKKAQEEVRRVVRGKGKSRIDEEDIQEMDYLKFVIKETMRLHPPGPTLMPRESSESVNIKGYLLPPKTRVIINAWAIQRDPDIWSCAEEFIPERFMGTKFDFKGLHFEYLPFGAGRRMCPGISFGLAVVELNLANLLYWFDWQMPGGADEKGLDMTETFGILGAREFPLQLVAVSDACRAPIGRAAVQMTWQQLIGGEDAADDVLEELIGSRSKQSNLPPSPPKLPLIGNLHQLSKHLHHSFKDLSQKYGAIMLLHFGQVSVVSSPVMAEEILKIHDEVFANRTTMTTAKILLYGCADIGFAPYSEYWRQMQKICVMELLSVQRMKIFKRVREEEVACLIGSIYRSSLIGASVDLTAMSLLSQRTYFVDVLLAGTETSATVTEWAMLELIKNPKIMKKAQEEVRRVVREKGKLKVDDEDIQEMDYLKCVIKKTLRLHPPGPTLVPRESSESVNIKGMCLGISFGSAVVKLNLANLLYWFDWQMPGDADEKGLVTRPQVYGNAEVIVAPTSVGTRCPGHIGRLPWSPSDRFSAHCSSSLFLSAGASGSESCTNTPLCDAILDHLEAEFDEACVLAALDAYPGAGAPASVPIAVPHWFWALGR</sequence>
<keyword evidence="5" id="KW-0560">Oxidoreductase</keyword>
<keyword evidence="3 8" id="KW-0349">Heme</keyword>
<evidence type="ECO:0000256" key="3">
    <source>
        <dbReference type="ARBA" id="ARBA00022617"/>
    </source>
</evidence>
<dbReference type="PANTHER" id="PTHR47955:SF8">
    <property type="entry name" value="CYTOCHROME P450 71D11-LIKE"/>
    <property type="match status" value="1"/>
</dbReference>
<feature type="binding site" description="axial binding residue" evidence="8">
    <location>
        <position position="358"/>
    </location>
    <ligand>
        <name>heme</name>
        <dbReference type="ChEBI" id="CHEBI:30413"/>
    </ligand>
    <ligandPart>
        <name>Fe</name>
        <dbReference type="ChEBI" id="CHEBI:18248"/>
    </ligandPart>
</feature>
<dbReference type="Pfam" id="PF00067">
    <property type="entry name" value="p450"/>
    <property type="match status" value="4"/>
</dbReference>
<evidence type="ECO:0000313" key="10">
    <source>
        <dbReference type="Proteomes" id="UP001419268"/>
    </source>
</evidence>
<dbReference type="InterPro" id="IPR002401">
    <property type="entry name" value="Cyt_P450_E_grp-I"/>
</dbReference>
<gene>
    <name evidence="9" type="ORF">Scep_017975</name>
</gene>
<dbReference type="PRINTS" id="PR00385">
    <property type="entry name" value="P450"/>
</dbReference>
<keyword evidence="4 8" id="KW-0479">Metal-binding</keyword>
<dbReference type="PRINTS" id="PR00463">
    <property type="entry name" value="EP450I"/>
</dbReference>
<dbReference type="GO" id="GO:0020037">
    <property type="term" value="F:heme binding"/>
    <property type="evidence" value="ECO:0007669"/>
    <property type="project" value="InterPro"/>
</dbReference>
<dbReference type="GO" id="GO:0044550">
    <property type="term" value="P:secondary metabolite biosynthetic process"/>
    <property type="evidence" value="ECO:0007669"/>
    <property type="project" value="UniProtKB-ARBA"/>
</dbReference>
<comment type="cofactor">
    <cofactor evidence="1 8">
        <name>heme</name>
        <dbReference type="ChEBI" id="CHEBI:30413"/>
    </cofactor>
</comment>
<dbReference type="Gene3D" id="1.10.630.10">
    <property type="entry name" value="Cytochrome P450"/>
    <property type="match status" value="4"/>
</dbReference>
<accession>A0AAP0ISE8</accession>
<evidence type="ECO:0000256" key="7">
    <source>
        <dbReference type="ARBA" id="ARBA00023033"/>
    </source>
</evidence>
<dbReference type="SUPFAM" id="SSF48264">
    <property type="entry name" value="Cytochrome P450"/>
    <property type="match status" value="2"/>
</dbReference>
<dbReference type="AlphaFoldDB" id="A0AAP0ISE8"/>
<organism evidence="9 10">
    <name type="scientific">Stephania cephalantha</name>
    <dbReference type="NCBI Taxonomy" id="152367"/>
    <lineage>
        <taxon>Eukaryota</taxon>
        <taxon>Viridiplantae</taxon>
        <taxon>Streptophyta</taxon>
        <taxon>Embryophyta</taxon>
        <taxon>Tracheophyta</taxon>
        <taxon>Spermatophyta</taxon>
        <taxon>Magnoliopsida</taxon>
        <taxon>Ranunculales</taxon>
        <taxon>Menispermaceae</taxon>
        <taxon>Menispermoideae</taxon>
        <taxon>Cissampelideae</taxon>
        <taxon>Stephania</taxon>
    </lineage>
</organism>
<evidence type="ECO:0000256" key="2">
    <source>
        <dbReference type="ARBA" id="ARBA00010617"/>
    </source>
</evidence>
<dbReference type="InterPro" id="IPR017972">
    <property type="entry name" value="Cyt_P450_CS"/>
</dbReference>
<dbReference type="PROSITE" id="PS00086">
    <property type="entry name" value="CYTOCHROME_P450"/>
    <property type="match status" value="1"/>
</dbReference>
<proteinExistence type="inferred from homology"/>
<keyword evidence="10" id="KW-1185">Reference proteome</keyword>
<dbReference type="PANTHER" id="PTHR47955">
    <property type="entry name" value="CYTOCHROME P450 FAMILY 71 PROTEIN"/>
    <property type="match status" value="1"/>
</dbReference>
<dbReference type="CDD" id="cd11072">
    <property type="entry name" value="CYP71-like"/>
    <property type="match status" value="1"/>
</dbReference>
<dbReference type="GO" id="GO:0016705">
    <property type="term" value="F:oxidoreductase activity, acting on paired donors, with incorporation or reduction of molecular oxygen"/>
    <property type="evidence" value="ECO:0007669"/>
    <property type="project" value="InterPro"/>
</dbReference>
<dbReference type="FunFam" id="1.10.630.10:FF:000126">
    <property type="entry name" value="Predicted protein"/>
    <property type="match status" value="1"/>
</dbReference>